<dbReference type="GO" id="GO:0009897">
    <property type="term" value="C:external side of plasma membrane"/>
    <property type="evidence" value="ECO:0007669"/>
    <property type="project" value="TreeGrafter"/>
</dbReference>
<evidence type="ECO:0000256" key="17">
    <source>
        <dbReference type="PIRSR" id="PIRSR001959-2"/>
    </source>
</evidence>
<keyword evidence="6 19" id="KW-0812">Transmembrane</keyword>
<dbReference type="GO" id="GO:0007420">
    <property type="term" value="P:brain development"/>
    <property type="evidence" value="ECO:0007669"/>
    <property type="project" value="Ensembl"/>
</dbReference>
<feature type="region of interest" description="Disordered" evidence="18">
    <location>
        <begin position="491"/>
        <end position="534"/>
    </location>
</feature>
<keyword evidence="10 19" id="KW-0472">Membrane</keyword>
<evidence type="ECO:0000313" key="23">
    <source>
        <dbReference type="Proteomes" id="UP000007648"/>
    </source>
</evidence>
<dbReference type="GO" id="GO:0042802">
    <property type="term" value="F:identical protein binding"/>
    <property type="evidence" value="ECO:0007669"/>
    <property type="project" value="Ensembl"/>
</dbReference>
<dbReference type="InterPro" id="IPR013783">
    <property type="entry name" value="Ig-like_fold"/>
</dbReference>
<sequence>MCSQARGARAMERPGPPHWPGIGSLCVLLSAGAAWATPAPSWELKPEPGLEGPLYESKVTLLLAEEKEKPICFTQRLEDLVCFWEETASPGPRNYSFFYHLEEELWKPCVLKVVWTGRGTVRYTCPFPLSDASSFIPLELKVTATPNGTELRRTIYINEVVFLDPPSGLTVQRTETPNQVALHWLPPPMAQLTKDIHYEVKYWEAAGTSEQRMDVREGRTGCVIANLRGHTRYTFAVRAKMAEPSYSGYWSSWSQPVTVLIASELDPLILGMSAILTVILLLLVLVGLLSQRRFLKQMLWPGVPSPEHGFQDLFTIHRGNFQLWLEESNACLWWGPLSTYLEKPPARLEVLSEHCRAAPAEPAREEEPLLGPEACWLAQGAKDDYLVLDTKLLPHSPAAGPPGRGPLGLQALAGRAPEAQGEPAGEAGARSGALVPEPEQEERASASNFEYTVLDAGSQLLCPRVSLPARPPGPPDLKYLYLVVSDSGISADYSSGASQGTPGSSPEGPYTNLYENSLLQPSPEPLPPSYVTCS</sequence>
<evidence type="ECO:0000256" key="16">
    <source>
        <dbReference type="PIRSR" id="PIRSR001959-1"/>
    </source>
</evidence>
<feature type="site" description="Interaction with APS and STAT5, and" evidence="16">
    <location>
        <position position="385"/>
    </location>
</feature>
<feature type="site" description="Interaction with PTPN6" evidence="16">
    <location>
        <position position="479"/>
    </location>
</feature>
<reference evidence="22" key="2">
    <citation type="submission" date="2025-08" db="UniProtKB">
        <authorList>
            <consortium name="Ensembl"/>
        </authorList>
    </citation>
    <scope>IDENTIFICATION</scope>
</reference>
<dbReference type="PANTHER" id="PTHR23037:SF28">
    <property type="entry name" value="ERYTHROPOIETIN RECEPTOR"/>
    <property type="match status" value="1"/>
</dbReference>
<comment type="similarity">
    <text evidence="2">Belongs to the type I cytokine receptor family. Type 1 subfamily.</text>
</comment>
<dbReference type="Gene3D" id="2.60.40.10">
    <property type="entry name" value="Immunoglobulins"/>
    <property type="match status" value="2"/>
</dbReference>
<dbReference type="InterPro" id="IPR015152">
    <property type="entry name" value="Growth/epo_recpt_lig-bind"/>
</dbReference>
<feature type="site" description="Required for ligand binding" evidence="16">
    <location>
        <position position="135"/>
    </location>
</feature>
<dbReference type="RefSeq" id="XP_031803437.1">
    <property type="nucleotide sequence ID" value="XM_031947577.1"/>
</dbReference>
<keyword evidence="9 19" id="KW-1133">Transmembrane helix</keyword>
<accession>A0A7N4Q1P7</accession>
<evidence type="ECO:0000256" key="5">
    <source>
        <dbReference type="ARBA" id="ARBA00022499"/>
    </source>
</evidence>
<feature type="site" description="Required for CrkL binding" evidence="16">
    <location>
        <position position="510"/>
    </location>
</feature>
<feature type="site" description="Required for STAT5/PTPN11/SOCS3 binding" evidence="16">
    <location>
        <position position="451"/>
    </location>
</feature>
<keyword evidence="12" id="KW-0675">Receptor</keyword>
<feature type="signal peptide" evidence="20">
    <location>
        <begin position="1"/>
        <end position="36"/>
    </location>
</feature>
<dbReference type="SUPFAM" id="SSF49265">
    <property type="entry name" value="Fibronectin type III"/>
    <property type="match status" value="2"/>
</dbReference>
<dbReference type="PROSITE" id="PS50853">
    <property type="entry name" value="FN3"/>
    <property type="match status" value="1"/>
</dbReference>
<evidence type="ECO:0000256" key="4">
    <source>
        <dbReference type="ARBA" id="ARBA00022475"/>
    </source>
</evidence>
<evidence type="ECO:0000256" key="7">
    <source>
        <dbReference type="ARBA" id="ARBA00022729"/>
    </source>
</evidence>
<evidence type="ECO:0000256" key="6">
    <source>
        <dbReference type="ARBA" id="ARBA00022692"/>
    </source>
</evidence>
<dbReference type="PANTHER" id="PTHR23037">
    <property type="entry name" value="CYTOKINE RECEPTOR"/>
    <property type="match status" value="1"/>
</dbReference>
<evidence type="ECO:0000256" key="14">
    <source>
        <dbReference type="ARBA" id="ARBA00045148"/>
    </source>
</evidence>
<dbReference type="OMA" id="ERCWGTM"/>
<dbReference type="Ensembl" id="ENSSHAT00000028435.1">
    <property type="protein sequence ID" value="ENSSHAP00000045866.1"/>
    <property type="gene ID" value="ENSSHAG00000032192.1"/>
</dbReference>
<dbReference type="Pfam" id="PF00041">
    <property type="entry name" value="fn3"/>
    <property type="match status" value="1"/>
</dbReference>
<dbReference type="CTD" id="2057"/>
<name>A0A7N4Q1P7_SARHA</name>
<evidence type="ECO:0000256" key="18">
    <source>
        <dbReference type="SAM" id="MobiDB-lite"/>
    </source>
</evidence>
<feature type="disulfide bond" evidence="17">
    <location>
        <begin position="72"/>
        <end position="82"/>
    </location>
</feature>
<dbReference type="InterPro" id="IPR036116">
    <property type="entry name" value="FN3_sf"/>
</dbReference>
<feature type="compositionally biased region" description="Low complexity" evidence="18">
    <location>
        <begin position="407"/>
        <end position="430"/>
    </location>
</feature>
<comment type="subcellular location">
    <subcellularLocation>
        <location evidence="1">Cell membrane</location>
        <topology evidence="1">Single-pass type I membrane protein</topology>
    </subcellularLocation>
</comment>
<evidence type="ECO:0000256" key="20">
    <source>
        <dbReference type="SAM" id="SignalP"/>
    </source>
</evidence>
<dbReference type="Proteomes" id="UP000007648">
    <property type="component" value="Unassembled WGS sequence"/>
</dbReference>
<dbReference type="InterPro" id="IPR003961">
    <property type="entry name" value="FN3_dom"/>
</dbReference>
<feature type="site" description="Required for STAT1/STAT3 activation" evidence="16">
    <location>
        <position position="481"/>
    </location>
</feature>
<dbReference type="InParanoid" id="A0A7N4Q1P7"/>
<keyword evidence="4" id="KW-1003">Cell membrane</keyword>
<evidence type="ECO:0000256" key="11">
    <source>
        <dbReference type="ARBA" id="ARBA00023157"/>
    </source>
</evidence>
<feature type="disulfide bond" evidence="17">
    <location>
        <begin position="109"/>
        <end position="125"/>
    </location>
</feature>
<reference evidence="22 23" key="1">
    <citation type="journal article" date="2011" name="Proc. Natl. Acad. Sci. U.S.A.">
        <title>Genetic diversity and population structure of the endangered marsupial Sarcophilus harrisii (Tasmanian devil).</title>
        <authorList>
            <person name="Miller W."/>
            <person name="Hayes V.M."/>
            <person name="Ratan A."/>
            <person name="Petersen D.C."/>
            <person name="Wittekindt N.E."/>
            <person name="Miller J."/>
            <person name="Walenz B."/>
            <person name="Knight J."/>
            <person name="Qi J."/>
            <person name="Zhao F."/>
            <person name="Wang Q."/>
            <person name="Bedoya-Reina O.C."/>
            <person name="Katiyar N."/>
            <person name="Tomsho L.P."/>
            <person name="Kasson L.M."/>
            <person name="Hardie R.A."/>
            <person name="Woodbridge P."/>
            <person name="Tindall E.A."/>
            <person name="Bertelsen M.F."/>
            <person name="Dixon D."/>
            <person name="Pyecroft S."/>
            <person name="Helgen K.M."/>
            <person name="Lesk A.M."/>
            <person name="Pringle T.H."/>
            <person name="Patterson N."/>
            <person name="Zhang Y."/>
            <person name="Kreiss A."/>
            <person name="Woods G.M."/>
            <person name="Jones M.E."/>
            <person name="Schuster S.C."/>
        </authorList>
    </citation>
    <scope>NUCLEOTIDE SEQUENCE [LARGE SCALE GENOMIC DNA]</scope>
</reference>
<evidence type="ECO:0000256" key="2">
    <source>
        <dbReference type="ARBA" id="ARBA00007885"/>
    </source>
</evidence>
<comment type="subunit">
    <text evidence="15">Forms homodimers on EPO stimulation. The tyrosine-phosphorylated form interacts with several SH2 domain-containing proteins including LYN, the adapter protein SH2B2, PTPN6, PTPN11, JAK2, PI3 kinases, STAT5A/B, SOCS3, CRKL. Interacts with INPP5D/SHIP1. SH2B2 binding inhibits the JAK-STAT signaling. Interacts with RHEX; this interaction occurs in a erythropoietin (EPO)-dependent manner. Interacts with ATXN2L.</text>
</comment>
<keyword evidence="11 17" id="KW-1015">Disulfide bond</keyword>
<dbReference type="PROSITE" id="PS01352">
    <property type="entry name" value="HEMATOPO_REC_L_F1"/>
    <property type="match status" value="1"/>
</dbReference>
<keyword evidence="13" id="KW-0325">Glycoprotein</keyword>
<feature type="compositionally biased region" description="Polar residues" evidence="18">
    <location>
        <begin position="492"/>
        <end position="504"/>
    </location>
</feature>
<dbReference type="GO" id="GO:0016607">
    <property type="term" value="C:nuclear speck"/>
    <property type="evidence" value="ECO:0007669"/>
    <property type="project" value="Ensembl"/>
</dbReference>
<evidence type="ECO:0000256" key="1">
    <source>
        <dbReference type="ARBA" id="ARBA00004251"/>
    </source>
</evidence>
<keyword evidence="8" id="KW-0832">Ubl conjugation</keyword>
<dbReference type="GO" id="GO:0046697">
    <property type="term" value="P:decidualization"/>
    <property type="evidence" value="ECO:0007669"/>
    <property type="project" value="Ensembl"/>
</dbReference>
<dbReference type="SMART" id="SM00060">
    <property type="entry name" value="FN3"/>
    <property type="match status" value="1"/>
</dbReference>
<dbReference type="Pfam" id="PF09067">
    <property type="entry name" value="EpoR_lig-bind"/>
    <property type="match status" value="1"/>
</dbReference>
<reference evidence="22" key="3">
    <citation type="submission" date="2025-09" db="UniProtKB">
        <authorList>
            <consortium name="Ensembl"/>
        </authorList>
    </citation>
    <scope>IDENTIFICATION</scope>
</reference>
<evidence type="ECO:0000256" key="15">
    <source>
        <dbReference type="ARBA" id="ARBA00046789"/>
    </source>
</evidence>
<dbReference type="InterPro" id="IPR003528">
    <property type="entry name" value="Long_hematopoietin_rcpt_CS"/>
</dbReference>
<proteinExistence type="inferred from homology"/>
<evidence type="ECO:0000259" key="21">
    <source>
        <dbReference type="PROSITE" id="PS50853"/>
    </source>
</evidence>
<dbReference type="GO" id="GO:0007507">
    <property type="term" value="P:heart development"/>
    <property type="evidence" value="ECO:0007669"/>
    <property type="project" value="Ensembl"/>
</dbReference>
<dbReference type="CDD" id="cd00063">
    <property type="entry name" value="FN3"/>
    <property type="match status" value="1"/>
</dbReference>
<evidence type="ECO:0000256" key="13">
    <source>
        <dbReference type="ARBA" id="ARBA00023180"/>
    </source>
</evidence>
<feature type="region of interest" description="Disordered" evidence="18">
    <location>
        <begin position="396"/>
        <end position="446"/>
    </location>
</feature>
<protein>
    <recommendedName>
        <fullName evidence="3">Erythropoietin receptor</fullName>
    </recommendedName>
</protein>
<evidence type="ECO:0000256" key="9">
    <source>
        <dbReference type="ARBA" id="ARBA00022989"/>
    </source>
</evidence>
<gene>
    <name evidence="22" type="primary">EPOR</name>
</gene>
<keyword evidence="5" id="KW-1017">Isopeptide bond</keyword>
<feature type="transmembrane region" description="Helical" evidence="19">
    <location>
        <begin position="268"/>
        <end position="289"/>
    </location>
</feature>
<evidence type="ECO:0000313" key="22">
    <source>
        <dbReference type="Ensembl" id="ENSSHAP00000045866.1"/>
    </source>
</evidence>
<keyword evidence="23" id="KW-1185">Reference proteome</keyword>
<dbReference type="GO" id="GO:0043161">
    <property type="term" value="P:proteasome-mediated ubiquitin-dependent protein catabolic process"/>
    <property type="evidence" value="ECO:0007669"/>
    <property type="project" value="Ensembl"/>
</dbReference>
<comment type="function">
    <text evidence="14">Receptor for erythropoietin, which mediates erythropoietin-induced erythroblast proliferation and differentiation. Upon EPO stimulation, EPOR dimerizes triggering the JAK2/STAT5 signaling cascade. In some cell types, can also activate STAT1 and STAT3. May also activate the LYN tyrosine kinase.</text>
</comment>
<feature type="chain" id="PRO_5029463609" description="Erythropoietin receptor" evidence="20">
    <location>
        <begin position="37"/>
        <end position="534"/>
    </location>
</feature>
<evidence type="ECO:0000256" key="8">
    <source>
        <dbReference type="ARBA" id="ARBA00022843"/>
    </source>
</evidence>
<evidence type="ECO:0000256" key="3">
    <source>
        <dbReference type="ARBA" id="ARBA00018355"/>
    </source>
</evidence>
<feature type="domain" description="Fibronectin type-III" evidence="21">
    <location>
        <begin position="165"/>
        <end position="262"/>
    </location>
</feature>
<evidence type="ECO:0000256" key="19">
    <source>
        <dbReference type="SAM" id="Phobius"/>
    </source>
</evidence>
<dbReference type="FunCoup" id="A0A7N4Q1P7">
    <property type="interactions" value="664"/>
</dbReference>
<keyword evidence="7 20" id="KW-0732">Signal</keyword>
<dbReference type="AlphaFoldDB" id="A0A7N4Q1P7"/>
<dbReference type="InterPro" id="IPR009167">
    <property type="entry name" value="Erythropoietin_rcpt"/>
</dbReference>
<evidence type="ECO:0000256" key="10">
    <source>
        <dbReference type="ARBA" id="ARBA00023136"/>
    </source>
</evidence>
<dbReference type="PIRSF" id="PIRSF001959">
    <property type="entry name" value="EPO_receptor"/>
    <property type="match status" value="1"/>
</dbReference>
<evidence type="ECO:0000256" key="12">
    <source>
        <dbReference type="ARBA" id="ARBA00023170"/>
    </source>
</evidence>
<dbReference type="GO" id="GO:0004900">
    <property type="term" value="F:erythropoietin receptor activity"/>
    <property type="evidence" value="ECO:0007669"/>
    <property type="project" value="Ensembl"/>
</dbReference>
<dbReference type="GeneTree" id="ENSGT00940000160315"/>
<organism evidence="22 23">
    <name type="scientific">Sarcophilus harrisii</name>
    <name type="common">Tasmanian devil</name>
    <name type="synonym">Sarcophilus laniarius</name>
    <dbReference type="NCBI Taxonomy" id="9305"/>
    <lineage>
        <taxon>Eukaryota</taxon>
        <taxon>Metazoa</taxon>
        <taxon>Chordata</taxon>
        <taxon>Craniata</taxon>
        <taxon>Vertebrata</taxon>
        <taxon>Euteleostomi</taxon>
        <taxon>Mammalia</taxon>
        <taxon>Metatheria</taxon>
        <taxon>Dasyuromorphia</taxon>
        <taxon>Dasyuridae</taxon>
        <taxon>Sarcophilus</taxon>
    </lineage>
</organism>
<dbReference type="GeneID" id="100922441"/>